<gene>
    <name evidence="3" type="ORF">K491DRAFT_677543</name>
</gene>
<proteinExistence type="predicted"/>
<feature type="region of interest" description="Disordered" evidence="1">
    <location>
        <begin position="873"/>
        <end position="901"/>
    </location>
</feature>
<keyword evidence="4" id="KW-1185">Reference proteome</keyword>
<keyword evidence="2" id="KW-0812">Transmembrane</keyword>
<feature type="compositionally biased region" description="Polar residues" evidence="1">
    <location>
        <begin position="877"/>
        <end position="900"/>
    </location>
</feature>
<evidence type="ECO:0000313" key="4">
    <source>
        <dbReference type="Proteomes" id="UP000799324"/>
    </source>
</evidence>
<feature type="region of interest" description="Disordered" evidence="1">
    <location>
        <begin position="1027"/>
        <end position="1048"/>
    </location>
</feature>
<dbReference type="Proteomes" id="UP000799324">
    <property type="component" value="Unassembled WGS sequence"/>
</dbReference>
<protein>
    <submittedName>
        <fullName evidence="3">Uncharacterized protein</fullName>
    </submittedName>
</protein>
<name>A0A6A6TAP7_9PLEO</name>
<evidence type="ECO:0000256" key="2">
    <source>
        <dbReference type="SAM" id="Phobius"/>
    </source>
</evidence>
<evidence type="ECO:0000256" key="1">
    <source>
        <dbReference type="SAM" id="MobiDB-lite"/>
    </source>
</evidence>
<evidence type="ECO:0000313" key="3">
    <source>
        <dbReference type="EMBL" id="KAF2657049.1"/>
    </source>
</evidence>
<reference evidence="3" key="1">
    <citation type="journal article" date="2020" name="Stud. Mycol.">
        <title>101 Dothideomycetes genomes: a test case for predicting lifestyles and emergence of pathogens.</title>
        <authorList>
            <person name="Haridas S."/>
            <person name="Albert R."/>
            <person name="Binder M."/>
            <person name="Bloem J."/>
            <person name="Labutti K."/>
            <person name="Salamov A."/>
            <person name="Andreopoulos B."/>
            <person name="Baker S."/>
            <person name="Barry K."/>
            <person name="Bills G."/>
            <person name="Bluhm B."/>
            <person name="Cannon C."/>
            <person name="Castanera R."/>
            <person name="Culley D."/>
            <person name="Daum C."/>
            <person name="Ezra D."/>
            <person name="Gonzalez J."/>
            <person name="Henrissat B."/>
            <person name="Kuo A."/>
            <person name="Liang C."/>
            <person name="Lipzen A."/>
            <person name="Lutzoni F."/>
            <person name="Magnuson J."/>
            <person name="Mondo S."/>
            <person name="Nolan M."/>
            <person name="Ohm R."/>
            <person name="Pangilinan J."/>
            <person name="Park H.-J."/>
            <person name="Ramirez L."/>
            <person name="Alfaro M."/>
            <person name="Sun H."/>
            <person name="Tritt A."/>
            <person name="Yoshinaga Y."/>
            <person name="Zwiers L.-H."/>
            <person name="Turgeon B."/>
            <person name="Goodwin S."/>
            <person name="Spatafora J."/>
            <person name="Crous P."/>
            <person name="Grigoriev I."/>
        </authorList>
    </citation>
    <scope>NUCLEOTIDE SEQUENCE</scope>
    <source>
        <strain evidence="3">CBS 122681</strain>
    </source>
</reference>
<dbReference type="EMBL" id="MU004329">
    <property type="protein sequence ID" value="KAF2657049.1"/>
    <property type="molecule type" value="Genomic_DNA"/>
</dbReference>
<keyword evidence="2" id="KW-0472">Membrane</keyword>
<feature type="transmembrane region" description="Helical" evidence="2">
    <location>
        <begin position="910"/>
        <end position="927"/>
    </location>
</feature>
<dbReference type="OrthoDB" id="3029913at2759"/>
<dbReference type="AlphaFoldDB" id="A0A6A6TAP7"/>
<sequence length="1273" mass="141324">MSENQDEHRSDVVKYISHFTPPIEAGQYNAQFTQYVEEAGQKDPYKLYSTQLFQVQGPQFSIDPGVDVHSVFPAPGHSEYTNTLAHVVFNDPLMPWERDMGESEDKTNRLPWLAVLSFTEDELQIPKGDQDRLFAEGKVKQVQDYAFATTINDLAGLASISSPLKSLQIDGGTKAQPINAILLRKELFRSLFSDQDSPDVRKVNLSRYSYLAHAQTLQGQVVDVAQAADLEKSHSIIISHRPGPATITEPASVVTHIVSLEGLAAVDVSDENKNEYFALVSLHSWMWMALPMQHDISNTISSVGQTIQPLRMTDTFLKTLLHSSESPTGDTTSKWLYDRLADGYSLGDHLDLSAKASDALFCGPLTATYPFRKASIQPFTSYSATLKILDEDTSIVDFSYQAAWELGRILAIQDYTFLVSLLRLRGYLHSRASLRTRETLDNNFMKMESYFDILPDALDDIAAAHEPSAAGDASAVSRWFAGWDKVTQSPQGDGWAAGVTDTVLFQEKVASIAETIAAAMQHRKNDATATNNAADAPTSAENIAYDLENIMIWLSTILRTEKIPVNWLVHDPESLPRECLRTFFVDPLWLECVVDGALSHANHLQSDDDVIKREIKILLNEYLCKPQGESSANALRLPKWGFLLRSVVVSSQSALKIELAVQKTGDTVRSGVLSVKRLSEDVLMCLLDQIPGQDDTFALTITQPSHQQGFALGDHLDETKISWQLQNVPQKTGVRVQSPPQASKEWAAGDASAIFDWEKRMMRVKKYADYCFSAINHDDLFMWPKEKDMPSSIIATQLIKRAQKVQIHANPDADLQKLLASPTTNPWLSTNGVNQIAVADLSPPRKEVLKSGLTSAGPKPELPHVLLPGRKAPASQPVVQSPPAASSTPAHTENTATAETRPSGGIIDSIINAVISGIFTVIGEIIAQTIKAALDVLVNFIFTTIMVTILYPFYLAERIAVNLILIPLHLVQRIKTLISIPLLRTLRWILPHQVWPFPSFKVPDTLDACGSGGKFDVNVSCFPLDRPRPSKPQASGAGPTTNTDTFDNRHGQPIDLVFKFHTENATFTPPFHPKEIQFIIPIRLTAFGPLHNPAKVWLPTLMDIEGSTHPVLPTIESLGRGNVWLYSTRIAFGQTLEKRLDGSMGQKHGDYTQALLIVRAQSRKNPLSYQEAKSKQLLDRPKIIDASFLLKNVHLTVLRAFPGRVAQHIDLGVIITNAWAQTDADRNMAKIIPVDVTAPTEPPRDFWDIGVQLEAVHEHIWGKWLPWFFPKNE</sequence>
<organism evidence="3 4">
    <name type="scientific">Lophiostoma macrostomum CBS 122681</name>
    <dbReference type="NCBI Taxonomy" id="1314788"/>
    <lineage>
        <taxon>Eukaryota</taxon>
        <taxon>Fungi</taxon>
        <taxon>Dikarya</taxon>
        <taxon>Ascomycota</taxon>
        <taxon>Pezizomycotina</taxon>
        <taxon>Dothideomycetes</taxon>
        <taxon>Pleosporomycetidae</taxon>
        <taxon>Pleosporales</taxon>
        <taxon>Lophiostomataceae</taxon>
        <taxon>Lophiostoma</taxon>
    </lineage>
</organism>
<feature type="transmembrane region" description="Helical" evidence="2">
    <location>
        <begin position="934"/>
        <end position="954"/>
    </location>
</feature>
<keyword evidence="2" id="KW-1133">Transmembrane helix</keyword>
<accession>A0A6A6TAP7</accession>